<evidence type="ECO:0000313" key="1">
    <source>
        <dbReference type="EMBL" id="KAH1166505.1"/>
    </source>
</evidence>
<gene>
    <name evidence="1" type="ORF">KIL84_015677</name>
</gene>
<dbReference type="AlphaFoldDB" id="A0A9D3WSY6"/>
<sequence length="188" mass="21620">MRSLFYSGQFCGSLEAEFGREGGDLSSLWSRARNASRCLGKRIGCCWKWCEERRELGILVPRVKIPDHTIVTPTARSMLERSLKDAIRYHYAGNLKRKPDQGKVFKVSSKWDASNHFLPGGSFTRFADWRFIHRARLNCVPLNGAIRHGNRDKHCRKCGYVNETLPHILCGCKQHSGAWRHRHNAIQN</sequence>
<keyword evidence="2" id="KW-1185">Reference proteome</keyword>
<accession>A0A9D3WSY6</accession>
<dbReference type="EMBL" id="JAHDVG010000487">
    <property type="protein sequence ID" value="KAH1166505.1"/>
    <property type="molecule type" value="Genomic_DNA"/>
</dbReference>
<proteinExistence type="predicted"/>
<comment type="caution">
    <text evidence="1">The sequence shown here is derived from an EMBL/GenBank/DDBJ whole genome shotgun (WGS) entry which is preliminary data.</text>
</comment>
<organism evidence="1 2">
    <name type="scientific">Mauremys mutica</name>
    <name type="common">yellowpond turtle</name>
    <dbReference type="NCBI Taxonomy" id="74926"/>
    <lineage>
        <taxon>Eukaryota</taxon>
        <taxon>Metazoa</taxon>
        <taxon>Chordata</taxon>
        <taxon>Craniata</taxon>
        <taxon>Vertebrata</taxon>
        <taxon>Euteleostomi</taxon>
        <taxon>Archelosauria</taxon>
        <taxon>Testudinata</taxon>
        <taxon>Testudines</taxon>
        <taxon>Cryptodira</taxon>
        <taxon>Durocryptodira</taxon>
        <taxon>Testudinoidea</taxon>
        <taxon>Geoemydidae</taxon>
        <taxon>Geoemydinae</taxon>
        <taxon>Mauremys</taxon>
    </lineage>
</organism>
<protein>
    <recommendedName>
        <fullName evidence="3">Reverse transcriptase</fullName>
    </recommendedName>
</protein>
<evidence type="ECO:0000313" key="2">
    <source>
        <dbReference type="Proteomes" id="UP000827986"/>
    </source>
</evidence>
<evidence type="ECO:0008006" key="3">
    <source>
        <dbReference type="Google" id="ProtNLM"/>
    </source>
</evidence>
<reference evidence="1" key="1">
    <citation type="submission" date="2021-09" db="EMBL/GenBank/DDBJ databases">
        <title>The genome of Mauremys mutica provides insights into the evolution of semi-aquatic lifestyle.</title>
        <authorList>
            <person name="Gong S."/>
            <person name="Gao Y."/>
        </authorList>
    </citation>
    <scope>NUCLEOTIDE SEQUENCE</scope>
    <source>
        <strain evidence="1">MM-2020</strain>
        <tissue evidence="1">Muscle</tissue>
    </source>
</reference>
<dbReference type="Proteomes" id="UP000827986">
    <property type="component" value="Unassembled WGS sequence"/>
</dbReference>
<name>A0A9D3WSY6_9SAUR</name>